<dbReference type="EMBL" id="WJPP01000005">
    <property type="protein sequence ID" value="MRH79072.1"/>
    <property type="molecule type" value="Genomic_DNA"/>
</dbReference>
<dbReference type="GO" id="GO:0016757">
    <property type="term" value="F:glycosyltransferase activity"/>
    <property type="evidence" value="ECO:0007669"/>
    <property type="project" value="UniProtKB-ARBA"/>
</dbReference>
<accession>A0A6N7QSV4</accession>
<dbReference type="PANTHER" id="PTHR12526:SF637">
    <property type="entry name" value="GLYCOSYLTRANSFERASE EPSF-RELATED"/>
    <property type="match status" value="1"/>
</dbReference>
<keyword evidence="3" id="KW-1185">Reference proteome</keyword>
<dbReference type="Pfam" id="PF13692">
    <property type="entry name" value="Glyco_trans_1_4"/>
    <property type="match status" value="1"/>
</dbReference>
<dbReference type="Proteomes" id="UP000433788">
    <property type="component" value="Unassembled WGS sequence"/>
</dbReference>
<organism evidence="2 3">
    <name type="scientific">Spiribacter salilacus</name>
    <dbReference type="NCBI Taxonomy" id="2664894"/>
    <lineage>
        <taxon>Bacteria</taxon>
        <taxon>Pseudomonadati</taxon>
        <taxon>Pseudomonadota</taxon>
        <taxon>Gammaproteobacteria</taxon>
        <taxon>Chromatiales</taxon>
        <taxon>Ectothiorhodospiraceae</taxon>
        <taxon>Spiribacter</taxon>
    </lineage>
</organism>
<dbReference type="AlphaFoldDB" id="A0A6N7QSV4"/>
<keyword evidence="2" id="KW-0808">Transferase</keyword>
<proteinExistence type="predicted"/>
<gene>
    <name evidence="2" type="ORF">GH984_10205</name>
</gene>
<dbReference type="CDD" id="cd03825">
    <property type="entry name" value="GT4_WcaC-like"/>
    <property type="match status" value="1"/>
</dbReference>
<dbReference type="RefSeq" id="WP_153720115.1">
    <property type="nucleotide sequence ID" value="NZ_WJPP01000005.1"/>
</dbReference>
<evidence type="ECO:0000313" key="3">
    <source>
        <dbReference type="Proteomes" id="UP000433788"/>
    </source>
</evidence>
<dbReference type="Gene3D" id="3.40.50.2000">
    <property type="entry name" value="Glycogen Phosphorylase B"/>
    <property type="match status" value="2"/>
</dbReference>
<dbReference type="InterPro" id="IPR028098">
    <property type="entry name" value="Glyco_trans_4-like_N"/>
</dbReference>
<dbReference type="Pfam" id="PF13439">
    <property type="entry name" value="Glyco_transf_4"/>
    <property type="match status" value="1"/>
</dbReference>
<feature type="domain" description="Glycosyltransferase subfamily 4-like N-terminal" evidence="1">
    <location>
        <begin position="13"/>
        <end position="215"/>
    </location>
</feature>
<comment type="caution">
    <text evidence="2">The sequence shown here is derived from an EMBL/GenBank/DDBJ whole genome shotgun (WGS) entry which is preliminary data.</text>
</comment>
<reference evidence="2 3" key="1">
    <citation type="submission" date="2019-11" db="EMBL/GenBank/DDBJ databases">
        <authorList>
            <person name="Zhang X.Y."/>
        </authorList>
    </citation>
    <scope>NUCLEOTIDE SEQUENCE [LARGE SCALE GENOMIC DNA]</scope>
    <source>
        <strain evidence="2 3">C176</strain>
    </source>
</reference>
<evidence type="ECO:0000259" key="1">
    <source>
        <dbReference type="Pfam" id="PF13439"/>
    </source>
</evidence>
<dbReference type="SUPFAM" id="SSF53756">
    <property type="entry name" value="UDP-Glycosyltransferase/glycogen phosphorylase"/>
    <property type="match status" value="1"/>
</dbReference>
<evidence type="ECO:0000313" key="2">
    <source>
        <dbReference type="EMBL" id="MRH79072.1"/>
    </source>
</evidence>
<dbReference type="PANTHER" id="PTHR12526">
    <property type="entry name" value="GLYCOSYLTRANSFERASE"/>
    <property type="match status" value="1"/>
</dbReference>
<name>A0A6N7QSV4_9GAMM</name>
<protein>
    <submittedName>
        <fullName evidence="2">Glycosyltransferase</fullName>
    </submittedName>
</protein>
<sequence length="417" mass="46342">MKVIHLNHSDISGGAARAAYRIHHSLGDAGVDSLMWVNKAKAGDWTVEGPASKVSKALAAVRSHSVRPLVNTLKTGNPIIHSPAILPSQWVKRINASDADIVHLHWVQGEMLSIADIGRIQKPIGWTLHDMWAFCGAEHYTEDHRWREGYRRDNRPSHESGFDLNHWTWQRKRKHWQQPMHIVTPSQWLADCVRKSALMRDWPVSVVANPVDTERWKPLEQSLARELLGLPADVPLLLFGAMGGGRDPRKGFDLLLQALEHLRDDTRAQGMELVIFGQRAPQSPPNLGFPIHYTGHLHDDLSLRALYSAADAMVTPSRQDNLPNTGVEAHACATPVIAFHIGGLPDIVEHQRTGYLAKAFDTEDLAHGIAWVLAQRATGPIGGLLGQQARERAEARFAAPVVAAQYRAVYEQIVYSA</sequence>